<sequence length="62" mass="7286">MKRHNVFSSKRWSCFQLEKGLRMIVLPSLKQHTSTSKNSFVFTLEKKNYCFKTGKSNLIFPS</sequence>
<organism evidence="1">
    <name type="scientific">Arion vulgaris</name>
    <dbReference type="NCBI Taxonomy" id="1028688"/>
    <lineage>
        <taxon>Eukaryota</taxon>
        <taxon>Metazoa</taxon>
        <taxon>Spiralia</taxon>
        <taxon>Lophotrochozoa</taxon>
        <taxon>Mollusca</taxon>
        <taxon>Gastropoda</taxon>
        <taxon>Heterobranchia</taxon>
        <taxon>Euthyneura</taxon>
        <taxon>Panpulmonata</taxon>
        <taxon>Eupulmonata</taxon>
        <taxon>Stylommatophora</taxon>
        <taxon>Helicina</taxon>
        <taxon>Arionoidea</taxon>
        <taxon>Arionidae</taxon>
        <taxon>Arion</taxon>
    </lineage>
</organism>
<proteinExistence type="predicted"/>
<dbReference type="AlphaFoldDB" id="A0A0B7ANA8"/>
<reference evidence="1" key="1">
    <citation type="submission" date="2014-12" db="EMBL/GenBank/DDBJ databases">
        <title>Insight into the proteome of Arion vulgaris.</title>
        <authorList>
            <person name="Aradska J."/>
            <person name="Bulat T."/>
            <person name="Smidak R."/>
            <person name="Sarate P."/>
            <person name="Gangsoo J."/>
            <person name="Sialana F."/>
            <person name="Bilban M."/>
            <person name="Lubec G."/>
        </authorList>
    </citation>
    <scope>NUCLEOTIDE SEQUENCE</scope>
    <source>
        <tissue evidence="1">Skin</tissue>
    </source>
</reference>
<accession>A0A0B7ANA8</accession>
<protein>
    <submittedName>
        <fullName evidence="1">Uncharacterized protein</fullName>
    </submittedName>
</protein>
<name>A0A0B7ANA8_9EUPU</name>
<gene>
    <name evidence="1" type="primary">ORF126072</name>
</gene>
<dbReference type="EMBL" id="HACG01034586">
    <property type="protein sequence ID" value="CEK81451.1"/>
    <property type="molecule type" value="Transcribed_RNA"/>
</dbReference>
<evidence type="ECO:0000313" key="1">
    <source>
        <dbReference type="EMBL" id="CEK81451.1"/>
    </source>
</evidence>